<gene>
    <name evidence="2" type="ORF">TSPI_10723</name>
</gene>
<keyword evidence="1" id="KW-0812">Transmembrane</keyword>
<reference evidence="2 3" key="1">
    <citation type="submission" date="2024-07" db="EMBL/GenBank/DDBJ databases">
        <title>Enhanced genomic and transcriptomic resources for Trichinella pseudospiralis and T. spiralis underpin the discovery of pronounced molecular differences between stages and species.</title>
        <authorList>
            <person name="Pasi K.K."/>
            <person name="La Rosa G."/>
            <person name="Gomez-Morales M.A."/>
            <person name="Tosini F."/>
            <person name="Sumanam S."/>
            <person name="Young N.D."/>
            <person name="Chang B.C."/>
            <person name="Robin G.B."/>
        </authorList>
    </citation>
    <scope>NUCLEOTIDE SEQUENCE [LARGE SCALE GENOMIC DNA]</scope>
    <source>
        <strain evidence="2">ISS534</strain>
    </source>
</reference>
<keyword evidence="3" id="KW-1185">Reference proteome</keyword>
<keyword evidence="1" id="KW-0472">Membrane</keyword>
<keyword evidence="1" id="KW-1133">Transmembrane helix</keyword>
<evidence type="ECO:0000313" key="2">
    <source>
        <dbReference type="EMBL" id="KAL1238346.1"/>
    </source>
</evidence>
<comment type="caution">
    <text evidence="2">The sequence shown here is derived from an EMBL/GenBank/DDBJ whole genome shotgun (WGS) entry which is preliminary data.</text>
</comment>
<evidence type="ECO:0000313" key="3">
    <source>
        <dbReference type="Proteomes" id="UP001558632"/>
    </source>
</evidence>
<feature type="transmembrane region" description="Helical" evidence="1">
    <location>
        <begin position="58"/>
        <end position="79"/>
    </location>
</feature>
<name>A0ABR3KIH1_TRISP</name>
<protein>
    <submittedName>
        <fullName evidence="2">Uncharacterized protein</fullName>
    </submittedName>
</protein>
<organism evidence="2 3">
    <name type="scientific">Trichinella spiralis</name>
    <name type="common">Trichina worm</name>
    <dbReference type="NCBI Taxonomy" id="6334"/>
    <lineage>
        <taxon>Eukaryota</taxon>
        <taxon>Metazoa</taxon>
        <taxon>Ecdysozoa</taxon>
        <taxon>Nematoda</taxon>
        <taxon>Enoplea</taxon>
        <taxon>Dorylaimia</taxon>
        <taxon>Trichinellida</taxon>
        <taxon>Trichinellidae</taxon>
        <taxon>Trichinella</taxon>
    </lineage>
</organism>
<accession>A0ABR3KIH1</accession>
<sequence length="81" mass="8915">MGEIIKFNNNNSGSSSNLFGGSFGKHSCSGYMCSVILARCKLIINSNIWKNTLAQKLWSFRAGTWLCLFGFVSIIGVFISK</sequence>
<dbReference type="EMBL" id="JBEUSY010000319">
    <property type="protein sequence ID" value="KAL1238346.1"/>
    <property type="molecule type" value="Genomic_DNA"/>
</dbReference>
<dbReference type="Proteomes" id="UP001558632">
    <property type="component" value="Unassembled WGS sequence"/>
</dbReference>
<evidence type="ECO:0000256" key="1">
    <source>
        <dbReference type="SAM" id="Phobius"/>
    </source>
</evidence>
<proteinExistence type="predicted"/>